<feature type="domain" description="NADH:flavin oxidoreductase/NADH oxidase N-terminal" evidence="3">
    <location>
        <begin position="11"/>
        <end position="73"/>
    </location>
</feature>
<dbReference type="EMBL" id="ADNV01000119">
    <property type="protein sequence ID" value="EFG78456.1"/>
    <property type="molecule type" value="Genomic_DNA"/>
</dbReference>
<proteinExistence type="predicted"/>
<dbReference type="InterPro" id="IPR001155">
    <property type="entry name" value="OxRdtase_FMN_N"/>
</dbReference>
<dbReference type="Pfam" id="PF00724">
    <property type="entry name" value="Oxidored_FMN"/>
    <property type="match status" value="1"/>
</dbReference>
<keyword evidence="5" id="KW-1185">Reference proteome</keyword>
<keyword evidence="2" id="KW-0560">Oxidoreductase</keyword>
<gene>
    <name evidence="4" type="ORF">HMPREF0591_1640</name>
</gene>
<evidence type="ECO:0000256" key="2">
    <source>
        <dbReference type="ARBA" id="ARBA00023002"/>
    </source>
</evidence>
<dbReference type="Proteomes" id="UP000003653">
    <property type="component" value="Unassembled WGS sequence"/>
</dbReference>
<dbReference type="GO" id="GO:0010181">
    <property type="term" value="F:FMN binding"/>
    <property type="evidence" value="ECO:0007669"/>
    <property type="project" value="InterPro"/>
</dbReference>
<evidence type="ECO:0000259" key="3">
    <source>
        <dbReference type="Pfam" id="PF00724"/>
    </source>
</evidence>
<reference evidence="4 5" key="1">
    <citation type="submission" date="2010-04" db="EMBL/GenBank/DDBJ databases">
        <authorList>
            <person name="Muzny D."/>
            <person name="Qin X."/>
            <person name="Deng J."/>
            <person name="Jiang H."/>
            <person name="Liu Y."/>
            <person name="Qu J."/>
            <person name="Song X.-Z."/>
            <person name="Zhang L."/>
            <person name="Thornton R."/>
            <person name="Coyle M."/>
            <person name="Francisco L."/>
            <person name="Jackson L."/>
            <person name="Javaid M."/>
            <person name="Korchina V."/>
            <person name="Kovar C."/>
            <person name="Mata R."/>
            <person name="Mathew T."/>
            <person name="Ngo R."/>
            <person name="Nguyen L."/>
            <person name="Nguyen N."/>
            <person name="Okwuonu G."/>
            <person name="Ongeri F."/>
            <person name="Pham C."/>
            <person name="Simmons D."/>
            <person name="Wilczek-Boney K."/>
            <person name="Hale W."/>
            <person name="Jakkamsetti A."/>
            <person name="Pham P."/>
            <person name="Ruth R."/>
            <person name="San Lucas F."/>
            <person name="Warren J."/>
            <person name="Zhang J."/>
            <person name="Zhao Z."/>
            <person name="Zhou C."/>
            <person name="Zhu D."/>
            <person name="Lee S."/>
            <person name="Bess C."/>
            <person name="Blankenburg K."/>
            <person name="Forbes L."/>
            <person name="Fu Q."/>
            <person name="Gubbala S."/>
            <person name="Hirani K."/>
            <person name="Jayaseelan J.C."/>
            <person name="Lara F."/>
            <person name="Munidasa M."/>
            <person name="Palculict T."/>
            <person name="Patil S."/>
            <person name="Pu L.-L."/>
            <person name="Saada N."/>
            <person name="Tang L."/>
            <person name="Weissenberger G."/>
            <person name="Zhu Y."/>
            <person name="Hemphill L."/>
            <person name="Shang Y."/>
            <person name="Youmans B."/>
            <person name="Ayvaz T."/>
            <person name="Ross M."/>
            <person name="Santibanez J."/>
            <person name="Aqrawi P."/>
            <person name="Gross S."/>
            <person name="Joshi V."/>
            <person name="Fowler G."/>
            <person name="Nazareth L."/>
            <person name="Reid J."/>
            <person name="Worley K."/>
            <person name="Petrosino J."/>
            <person name="Highlander S."/>
            <person name="Gibbs R."/>
        </authorList>
    </citation>
    <scope>NUCLEOTIDE SEQUENCE [LARGE SCALE GENOMIC DNA]</scope>
    <source>
        <strain evidence="4 5">ATCC BAA-614</strain>
    </source>
</reference>
<protein>
    <submittedName>
        <fullName evidence="4">NADH:flavin oxidoreductase / NADH oxidase family protein</fullName>
    </submittedName>
</protein>
<dbReference type="Gene3D" id="3.20.20.70">
    <property type="entry name" value="Aldolase class I"/>
    <property type="match status" value="1"/>
</dbReference>
<organism evidence="4 5">
    <name type="scientific">Mycobacterium parascrofulaceum ATCC BAA-614</name>
    <dbReference type="NCBI Taxonomy" id="525368"/>
    <lineage>
        <taxon>Bacteria</taxon>
        <taxon>Bacillati</taxon>
        <taxon>Actinomycetota</taxon>
        <taxon>Actinomycetes</taxon>
        <taxon>Mycobacteriales</taxon>
        <taxon>Mycobacteriaceae</taxon>
        <taxon>Mycobacterium</taxon>
        <taxon>Mycobacterium simiae complex</taxon>
    </lineage>
</organism>
<evidence type="ECO:0000313" key="5">
    <source>
        <dbReference type="Proteomes" id="UP000003653"/>
    </source>
</evidence>
<dbReference type="InterPro" id="IPR013785">
    <property type="entry name" value="Aldolase_TIM"/>
</dbReference>
<keyword evidence="1" id="KW-0285">Flavoprotein</keyword>
<dbReference type="SUPFAM" id="SSF51395">
    <property type="entry name" value="FMN-linked oxidoreductases"/>
    <property type="match status" value="1"/>
</dbReference>
<dbReference type="GO" id="GO:0016491">
    <property type="term" value="F:oxidoreductase activity"/>
    <property type="evidence" value="ECO:0007669"/>
    <property type="project" value="UniProtKB-KW"/>
</dbReference>
<evidence type="ECO:0000256" key="1">
    <source>
        <dbReference type="ARBA" id="ARBA00022630"/>
    </source>
</evidence>
<dbReference type="HOGENOM" id="CLU_2650605_0_0_11"/>
<dbReference type="AlphaFoldDB" id="D5P646"/>
<dbReference type="eggNOG" id="COG1902">
    <property type="taxonomic scope" value="Bacteria"/>
</dbReference>
<accession>D5P646</accession>
<dbReference type="InterPro" id="IPR051799">
    <property type="entry name" value="NADH_flavin_oxidoreductase"/>
</dbReference>
<dbReference type="PANTHER" id="PTHR43656:SF2">
    <property type="entry name" value="BINDING OXIDOREDUCTASE, PUTATIVE (AFU_ORTHOLOGUE AFUA_2G08260)-RELATED"/>
    <property type="match status" value="1"/>
</dbReference>
<evidence type="ECO:0000313" key="4">
    <source>
        <dbReference type="EMBL" id="EFG78456.1"/>
    </source>
</evidence>
<comment type="caution">
    <text evidence="4">The sequence shown here is derived from an EMBL/GenBank/DDBJ whole genome shotgun (WGS) entry which is preliminary data.</text>
</comment>
<name>D5P646_9MYCO</name>
<sequence length="76" mass="8189">MSDQQLTRYASLFTPTAIGEVGLANRIALAPMTRVSATAEGVPTDRIGTYYRVFADEGFGLLVTEGLYIDDQTSQG</sequence>
<dbReference type="PANTHER" id="PTHR43656">
    <property type="entry name" value="BINDING OXIDOREDUCTASE, PUTATIVE (AFU_ORTHOLOGUE AFUA_2G08260)-RELATED"/>
    <property type="match status" value="1"/>
</dbReference>